<sequence length="148" mass="17726">MLHKTPDHSPLYQKHIPIHTRSVKGRFRNFKTAVLVLAYAVFFLLPWLPWQRQSAADQAVMFDLTTRRFFIFNIVTYPQDIFWLSMLLFIAAAFLFFVTGLIGRAWCGYFCFQTLWSDLFIMIEHWIQGERPARLRLRKQPWNAERIL</sequence>
<dbReference type="InterPro" id="IPR017896">
    <property type="entry name" value="4Fe4S_Fe-S-bd"/>
</dbReference>
<evidence type="ECO:0000256" key="1">
    <source>
        <dbReference type="SAM" id="Phobius"/>
    </source>
</evidence>
<feature type="domain" description="4Fe-4S ferredoxin-type" evidence="2">
    <location>
        <begin position="86"/>
        <end position="121"/>
    </location>
</feature>
<feature type="transmembrane region" description="Helical" evidence="1">
    <location>
        <begin position="30"/>
        <end position="48"/>
    </location>
</feature>
<protein>
    <submittedName>
        <fullName evidence="3">4Fe-4S binding domain protein</fullName>
    </submittedName>
</protein>
<organism evidence="3">
    <name type="scientific">mine drainage metagenome</name>
    <dbReference type="NCBI Taxonomy" id="410659"/>
    <lineage>
        <taxon>unclassified sequences</taxon>
        <taxon>metagenomes</taxon>
        <taxon>ecological metagenomes</taxon>
    </lineage>
</organism>
<evidence type="ECO:0000313" key="3">
    <source>
        <dbReference type="EMBL" id="OIQ86466.1"/>
    </source>
</evidence>
<keyword evidence="1" id="KW-1133">Transmembrane helix</keyword>
<keyword evidence="1" id="KW-0812">Transmembrane</keyword>
<dbReference type="AlphaFoldDB" id="A0A1J5QSZ2"/>
<evidence type="ECO:0000259" key="2">
    <source>
        <dbReference type="Pfam" id="PF12801"/>
    </source>
</evidence>
<name>A0A1J5QSZ2_9ZZZZ</name>
<gene>
    <name evidence="3" type="ORF">GALL_316600</name>
</gene>
<accession>A0A1J5QSZ2</accession>
<feature type="transmembrane region" description="Helical" evidence="1">
    <location>
        <begin position="81"/>
        <end position="102"/>
    </location>
</feature>
<comment type="caution">
    <text evidence="3">The sequence shown here is derived from an EMBL/GenBank/DDBJ whole genome shotgun (WGS) entry which is preliminary data.</text>
</comment>
<dbReference type="EMBL" id="MLJW01000477">
    <property type="protein sequence ID" value="OIQ86466.1"/>
    <property type="molecule type" value="Genomic_DNA"/>
</dbReference>
<proteinExistence type="predicted"/>
<reference evidence="3" key="1">
    <citation type="submission" date="2016-10" db="EMBL/GenBank/DDBJ databases">
        <title>Sequence of Gallionella enrichment culture.</title>
        <authorList>
            <person name="Poehlein A."/>
            <person name="Muehling M."/>
            <person name="Daniel R."/>
        </authorList>
    </citation>
    <scope>NUCLEOTIDE SEQUENCE</scope>
</reference>
<dbReference type="Pfam" id="PF12801">
    <property type="entry name" value="Fer4_5"/>
    <property type="match status" value="1"/>
</dbReference>
<keyword evidence="1" id="KW-0472">Membrane</keyword>